<name>X1MC26_9ZZZZ</name>
<feature type="compositionally biased region" description="Low complexity" evidence="1">
    <location>
        <begin position="221"/>
        <end position="235"/>
    </location>
</feature>
<comment type="caution">
    <text evidence="2">The sequence shown here is derived from an EMBL/GenBank/DDBJ whole genome shotgun (WGS) entry which is preliminary data.</text>
</comment>
<feature type="region of interest" description="Disordered" evidence="1">
    <location>
        <begin position="126"/>
        <end position="154"/>
    </location>
</feature>
<organism evidence="2">
    <name type="scientific">marine sediment metagenome</name>
    <dbReference type="NCBI Taxonomy" id="412755"/>
    <lineage>
        <taxon>unclassified sequences</taxon>
        <taxon>metagenomes</taxon>
        <taxon>ecological metagenomes</taxon>
    </lineage>
</organism>
<dbReference type="EMBL" id="BARV01017921">
    <property type="protein sequence ID" value="GAI28833.1"/>
    <property type="molecule type" value="Genomic_DNA"/>
</dbReference>
<accession>X1MC26</accession>
<evidence type="ECO:0000256" key="1">
    <source>
        <dbReference type="SAM" id="MobiDB-lite"/>
    </source>
</evidence>
<feature type="region of interest" description="Disordered" evidence="1">
    <location>
        <begin position="169"/>
        <end position="267"/>
    </location>
</feature>
<feature type="compositionally biased region" description="Polar residues" evidence="1">
    <location>
        <begin position="170"/>
        <end position="180"/>
    </location>
</feature>
<reference evidence="2" key="1">
    <citation type="journal article" date="2014" name="Front. Microbiol.">
        <title>High frequency of phylogenetically diverse reductive dehalogenase-homologous genes in deep subseafloor sedimentary metagenomes.</title>
        <authorList>
            <person name="Kawai M."/>
            <person name="Futagami T."/>
            <person name="Toyoda A."/>
            <person name="Takaki Y."/>
            <person name="Nishi S."/>
            <person name="Hori S."/>
            <person name="Arai W."/>
            <person name="Tsubouchi T."/>
            <person name="Morono Y."/>
            <person name="Uchiyama I."/>
            <person name="Ito T."/>
            <person name="Fujiyama A."/>
            <person name="Inagaki F."/>
            <person name="Takami H."/>
        </authorList>
    </citation>
    <scope>NUCLEOTIDE SEQUENCE</scope>
    <source>
        <strain evidence="2">Expedition CK06-06</strain>
    </source>
</reference>
<gene>
    <name evidence="2" type="ORF">S06H3_30431</name>
</gene>
<proteinExistence type="predicted"/>
<protein>
    <submittedName>
        <fullName evidence="2">Uncharacterized protein</fullName>
    </submittedName>
</protein>
<evidence type="ECO:0000313" key="2">
    <source>
        <dbReference type="EMBL" id="GAI28833.1"/>
    </source>
</evidence>
<dbReference type="AlphaFoldDB" id="X1MC26"/>
<sequence length="267" mass="29068">MPAPPFEIRGNPEDWTESNGVWIHTATGAQYNPDGTQIHLGGSGSQDAPPFDIRGNARDWKKGSDGVWTHIATGARYRSDGTQIHEGAQGGSETPPFPISGQPEDWQKKQNGQWVHIETGARFDSDGNRVYGDVSKADETDEDGNPVDPRIPPWLQGTKTYWGYWRKNNDGTWTNIQDGSTWGPDGTQLTDGSDTPFDPDDPGGGYTPIPGVDPDDPNPPEGGYTPPTTGKGYIPNIGEPYRPAWIPGQPVTEYDTQEPSVDPLQKA</sequence>
<feature type="region of interest" description="Disordered" evidence="1">
    <location>
        <begin position="29"/>
        <end position="50"/>
    </location>
</feature>
<feature type="non-terminal residue" evidence="2">
    <location>
        <position position="267"/>
    </location>
</feature>